<protein>
    <submittedName>
        <fullName evidence="4">Uncharacterized protein</fullName>
    </submittedName>
</protein>
<evidence type="ECO:0000256" key="1">
    <source>
        <dbReference type="SAM" id="MobiDB-lite"/>
    </source>
</evidence>
<evidence type="ECO:0000256" key="3">
    <source>
        <dbReference type="SAM" id="SignalP"/>
    </source>
</evidence>
<organism evidence="4 5">
    <name type="scientific">Volvox africanus</name>
    <dbReference type="NCBI Taxonomy" id="51714"/>
    <lineage>
        <taxon>Eukaryota</taxon>
        <taxon>Viridiplantae</taxon>
        <taxon>Chlorophyta</taxon>
        <taxon>core chlorophytes</taxon>
        <taxon>Chlorophyceae</taxon>
        <taxon>CS clade</taxon>
        <taxon>Chlamydomonadales</taxon>
        <taxon>Volvocaceae</taxon>
        <taxon>Volvox</taxon>
    </lineage>
</organism>
<dbReference type="AlphaFoldDB" id="A0A8J4BN55"/>
<keyword evidence="2" id="KW-0472">Membrane</keyword>
<feature type="region of interest" description="Disordered" evidence="1">
    <location>
        <begin position="388"/>
        <end position="438"/>
    </location>
</feature>
<evidence type="ECO:0000256" key="2">
    <source>
        <dbReference type="SAM" id="Phobius"/>
    </source>
</evidence>
<dbReference type="Proteomes" id="UP000747399">
    <property type="component" value="Unassembled WGS sequence"/>
</dbReference>
<feature type="compositionally biased region" description="Pro residues" evidence="1">
    <location>
        <begin position="153"/>
        <end position="175"/>
    </location>
</feature>
<comment type="caution">
    <text evidence="4">The sequence shown here is derived from an EMBL/GenBank/DDBJ whole genome shotgun (WGS) entry which is preliminary data.</text>
</comment>
<feature type="compositionally biased region" description="Low complexity" evidence="1">
    <location>
        <begin position="313"/>
        <end position="345"/>
    </location>
</feature>
<feature type="region of interest" description="Disordered" evidence="1">
    <location>
        <begin position="153"/>
        <end position="186"/>
    </location>
</feature>
<proteinExistence type="predicted"/>
<feature type="chain" id="PRO_5035329280" evidence="3">
    <location>
        <begin position="20"/>
        <end position="706"/>
    </location>
</feature>
<sequence length="706" mass="73475">MLWPASAFVLYVALQGFFSCKLNVEGASSPPPPAPFPPRYPPRPPVPDSTNCTFSLAWDTADLFTHNFSYVNDTFTLLMSYNGTQPPSSWYWTVTATVRAVLGVLNPSSFPRGACDAAMQTAAESLASLPYIFTATNFTCAYVTNPPPPPVPPPPLPNALVPPPPSPPPPPPPSANSPECPSPSSSALSSVLTLTVGTMQLLPSLNSTGAVPTLPLHLDAVAAAMAPLWRRFGYCVILPWSLTGSTALVTVQVPVATAVGSGSGGCVGVATRVVLSLTEASNSSSSLLSQLTSRLKPSESDIMMKAAQRAVQSALNQQQQASGGNQQSSSSSSSSSSSASSSSGGSTAGGMGVAIIAGAAAGGFSLMAVATALSVVVVKRMREKAKAKMESQLRDAAPAAKPTPDGVAAAPAGAPPPGAPDPVGTTGRKTTPPPPLQQHQEAQVLRVLTPPIDSAQRPGTQIQPDPAQQQQQVILGMSRPALPTLGMFPHPTIIPRPPWMVNPNSPYGTMPPPPPPAPYMGMGPWDALPNQPEAPSSPPPPQAPPPQPATVEAQPAAPATRTEAEVGATAAAAAGPPPLRLPTPTVMPVAAPEAAGSYMRYRDRTKRRIGATAPSAVRTSESLPQQGAASASFWPGLQPQPQQQQQQQQQPQQQEPPTRWPGLMQQQAEHAEQRQRQKESWARAWNEGSFVGNRRPFGGGEYGGVP</sequence>
<feature type="signal peptide" evidence="3">
    <location>
        <begin position="1"/>
        <end position="19"/>
    </location>
</feature>
<feature type="compositionally biased region" description="Low complexity" evidence="1">
    <location>
        <begin position="402"/>
        <end position="412"/>
    </location>
</feature>
<evidence type="ECO:0000313" key="4">
    <source>
        <dbReference type="EMBL" id="GIL63978.1"/>
    </source>
</evidence>
<feature type="region of interest" description="Disordered" evidence="1">
    <location>
        <begin position="313"/>
        <end position="348"/>
    </location>
</feature>
<feature type="compositionally biased region" description="Pro residues" evidence="1">
    <location>
        <begin position="535"/>
        <end position="548"/>
    </location>
</feature>
<evidence type="ECO:0000313" key="5">
    <source>
        <dbReference type="Proteomes" id="UP000747399"/>
    </source>
</evidence>
<reference evidence="4" key="1">
    <citation type="journal article" date="2021" name="Proc. Natl. Acad. Sci. U.S.A.">
        <title>Three genomes in the algal genus Volvox reveal the fate of a haploid sex-determining region after a transition to homothallism.</title>
        <authorList>
            <person name="Yamamoto K."/>
            <person name="Hamaji T."/>
            <person name="Kawai-Toyooka H."/>
            <person name="Matsuzaki R."/>
            <person name="Takahashi F."/>
            <person name="Nishimura Y."/>
            <person name="Kawachi M."/>
            <person name="Noguchi H."/>
            <person name="Minakuchi Y."/>
            <person name="Umen J.G."/>
            <person name="Toyoda A."/>
            <person name="Nozaki H."/>
        </authorList>
    </citation>
    <scope>NUCLEOTIDE SEQUENCE</scope>
    <source>
        <strain evidence="4">NIES-3780</strain>
    </source>
</reference>
<feature type="region of interest" description="Disordered" evidence="1">
    <location>
        <begin position="518"/>
        <end position="706"/>
    </location>
</feature>
<keyword evidence="2" id="KW-0812">Transmembrane</keyword>
<feature type="compositionally biased region" description="Low complexity" evidence="1">
    <location>
        <begin position="639"/>
        <end position="657"/>
    </location>
</feature>
<keyword evidence="2" id="KW-1133">Transmembrane helix</keyword>
<keyword evidence="5" id="KW-1185">Reference proteome</keyword>
<dbReference type="EMBL" id="BNCO01000062">
    <property type="protein sequence ID" value="GIL63978.1"/>
    <property type="molecule type" value="Genomic_DNA"/>
</dbReference>
<accession>A0A8J4BN55</accession>
<feature type="transmembrane region" description="Helical" evidence="2">
    <location>
        <begin position="351"/>
        <end position="378"/>
    </location>
</feature>
<keyword evidence="3" id="KW-0732">Signal</keyword>
<feature type="compositionally biased region" description="Polar residues" evidence="1">
    <location>
        <begin position="617"/>
        <end position="629"/>
    </location>
</feature>
<feature type="compositionally biased region" description="Basic and acidic residues" evidence="1">
    <location>
        <begin position="669"/>
        <end position="681"/>
    </location>
</feature>
<feature type="compositionally biased region" description="Low complexity" evidence="1">
    <location>
        <begin position="421"/>
        <end position="430"/>
    </location>
</feature>
<name>A0A8J4BN55_9CHLO</name>
<feature type="compositionally biased region" description="Gly residues" evidence="1">
    <location>
        <begin position="697"/>
        <end position="706"/>
    </location>
</feature>
<gene>
    <name evidence="4" type="ORF">Vafri_17949</name>
</gene>
<feature type="compositionally biased region" description="Low complexity" evidence="1">
    <location>
        <begin position="176"/>
        <end position="186"/>
    </location>
</feature>
<feature type="compositionally biased region" description="Low complexity" evidence="1">
    <location>
        <begin position="549"/>
        <end position="574"/>
    </location>
</feature>